<dbReference type="AlphaFoldDB" id="A0A0H5BRB8"/>
<reference evidence="5" key="1">
    <citation type="submission" date="2013-03" db="EMBL/GenBank/DDBJ databases">
        <title>Morphological and molecular characterization of Tuber bellonae in Italy.</title>
        <authorList>
            <person name="Mang S.M."/>
            <person name="Zotta T."/>
            <person name="Camele I."/>
            <person name="Rana G.L."/>
        </authorList>
    </citation>
    <scope>NUCLEOTIDE SEQUENCE</scope>
    <source>
        <strain evidence="5">B</strain>
        <tissue evidence="5">Ascocarp</tissue>
    </source>
</reference>
<organism evidence="5">
    <name type="scientific">Tuber bellonae</name>
    <dbReference type="NCBI Taxonomy" id="1341929"/>
    <lineage>
        <taxon>Eukaryota</taxon>
        <taxon>Fungi</taxon>
        <taxon>Dikarya</taxon>
        <taxon>Ascomycota</taxon>
        <taxon>Pezizomycotina</taxon>
        <taxon>Pezizomycetes</taxon>
        <taxon>Pezizales</taxon>
        <taxon>Tuberaceae</taxon>
        <taxon>Tuber</taxon>
    </lineage>
</organism>
<evidence type="ECO:0000256" key="2">
    <source>
        <dbReference type="ARBA" id="ARBA00022701"/>
    </source>
</evidence>
<dbReference type="EMBL" id="HF947920">
    <property type="protein sequence ID" value="CDF63912.1"/>
    <property type="molecule type" value="Genomic_DNA"/>
</dbReference>
<dbReference type="PANTHER" id="PTHR36527:SF3">
    <property type="entry name" value="OS01G0282866 PROTEIN"/>
    <property type="match status" value="1"/>
</dbReference>
<dbReference type="InterPro" id="IPR000217">
    <property type="entry name" value="Tubulin"/>
</dbReference>
<accession>A0A0H5BRB8</accession>
<evidence type="ECO:0000256" key="1">
    <source>
        <dbReference type="ARBA" id="ARBA00009636"/>
    </source>
</evidence>
<dbReference type="PANTHER" id="PTHR36527">
    <property type="entry name" value="OS01G0282866 PROTEIN"/>
    <property type="match status" value="1"/>
</dbReference>
<evidence type="ECO:0000256" key="4">
    <source>
        <dbReference type="ARBA" id="ARBA00023134"/>
    </source>
</evidence>
<dbReference type="GO" id="GO:0007017">
    <property type="term" value="P:microtubule-based process"/>
    <property type="evidence" value="ECO:0007669"/>
    <property type="project" value="InterPro"/>
</dbReference>
<feature type="non-terminal residue" evidence="5">
    <location>
        <position position="1"/>
    </location>
</feature>
<keyword evidence="3" id="KW-0547">Nucleotide-binding</keyword>
<keyword evidence="4" id="KW-0342">GTP-binding</keyword>
<dbReference type="InterPro" id="IPR004057">
    <property type="entry name" value="Epsilon_tubulin"/>
</dbReference>
<dbReference type="GO" id="GO:0005874">
    <property type="term" value="C:microtubule"/>
    <property type="evidence" value="ECO:0007669"/>
    <property type="project" value="UniProtKB-KW"/>
</dbReference>
<name>A0A0H5BRB8_9PEZI</name>
<dbReference type="PRINTS" id="PR01161">
    <property type="entry name" value="TUBULIN"/>
</dbReference>
<sequence length="137" mass="15235">RFLTRFFASMDRKMVGNMDSMGPACKLPLASDSRERTSVCSQNIYQLQRNERPAPRAKNVYFKEVGAENVFSISVASFSSMCNYASGNKYVPRAVLVDLEPGTMDAVRSGPFGNLFRPDLFVFAPSGAGIYWAKGHY</sequence>
<dbReference type="PRINTS" id="PR01519">
    <property type="entry name" value="EPSLNTUBULIN"/>
</dbReference>
<proteinExistence type="inferred from homology"/>
<dbReference type="InterPro" id="IPR036525">
    <property type="entry name" value="Tubulin/FtsZ_GTPase_sf"/>
</dbReference>
<keyword evidence="2" id="KW-0493">Microtubule</keyword>
<dbReference type="GO" id="GO:0005525">
    <property type="term" value="F:GTP binding"/>
    <property type="evidence" value="ECO:0007669"/>
    <property type="project" value="UniProtKB-KW"/>
</dbReference>
<protein>
    <submittedName>
        <fullName evidence="5">Beta tubulin protein</fullName>
    </submittedName>
</protein>
<comment type="similarity">
    <text evidence="1">Belongs to the tubulin family.</text>
</comment>
<dbReference type="SUPFAM" id="SSF52490">
    <property type="entry name" value="Tubulin nucleotide-binding domain-like"/>
    <property type="match status" value="1"/>
</dbReference>
<evidence type="ECO:0000256" key="3">
    <source>
        <dbReference type="ARBA" id="ARBA00022741"/>
    </source>
</evidence>
<dbReference type="Gene3D" id="3.40.50.1440">
    <property type="entry name" value="Tubulin/FtsZ, GTPase domain"/>
    <property type="match status" value="1"/>
</dbReference>
<gene>
    <name evidence="5" type="primary">beta tubulin</name>
</gene>
<feature type="non-terminal residue" evidence="5">
    <location>
        <position position="137"/>
    </location>
</feature>
<evidence type="ECO:0000313" key="5">
    <source>
        <dbReference type="EMBL" id="CDF63912.1"/>
    </source>
</evidence>